<sequence length="44" mass="5019">MLQFAAHGKILLPIWLLASQELIEKDKQTWQSGWPLGNWGVASR</sequence>
<evidence type="ECO:0000256" key="1">
    <source>
        <dbReference type="SAM" id="SignalP"/>
    </source>
</evidence>
<dbReference type="Proteomes" id="UP000298652">
    <property type="component" value="Chromosome 1"/>
</dbReference>
<name>A0A4U6W9N9_SETVI</name>
<reference evidence="2" key="1">
    <citation type="submission" date="2019-03" db="EMBL/GenBank/DDBJ databases">
        <title>WGS assembly of Setaria viridis.</title>
        <authorList>
            <person name="Huang P."/>
            <person name="Jenkins J."/>
            <person name="Grimwood J."/>
            <person name="Barry K."/>
            <person name="Healey A."/>
            <person name="Mamidi S."/>
            <person name="Sreedasyam A."/>
            <person name="Shu S."/>
            <person name="Feldman M."/>
            <person name="Wu J."/>
            <person name="Yu Y."/>
            <person name="Chen C."/>
            <person name="Johnson J."/>
            <person name="Rokhsar D."/>
            <person name="Baxter I."/>
            <person name="Schmutz J."/>
            <person name="Brutnell T."/>
            <person name="Kellogg E."/>
        </authorList>
    </citation>
    <scope>NUCLEOTIDE SEQUENCE [LARGE SCALE GENOMIC DNA]</scope>
</reference>
<gene>
    <name evidence="2" type="ORF">SEVIR_1G155233v2</name>
</gene>
<feature type="chain" id="PRO_5020243952" evidence="1">
    <location>
        <begin position="21"/>
        <end position="44"/>
    </location>
</feature>
<proteinExistence type="predicted"/>
<keyword evidence="3" id="KW-1185">Reference proteome</keyword>
<dbReference type="AlphaFoldDB" id="A0A4U6W9N9"/>
<evidence type="ECO:0000313" key="2">
    <source>
        <dbReference type="EMBL" id="TKW39062.1"/>
    </source>
</evidence>
<keyword evidence="1" id="KW-0732">Signal</keyword>
<dbReference type="EMBL" id="CM016552">
    <property type="protein sequence ID" value="TKW39062.1"/>
    <property type="molecule type" value="Genomic_DNA"/>
</dbReference>
<protein>
    <submittedName>
        <fullName evidence="2">Uncharacterized protein</fullName>
    </submittedName>
</protein>
<feature type="signal peptide" evidence="1">
    <location>
        <begin position="1"/>
        <end position="20"/>
    </location>
</feature>
<evidence type="ECO:0000313" key="3">
    <source>
        <dbReference type="Proteomes" id="UP000298652"/>
    </source>
</evidence>
<organism evidence="2 3">
    <name type="scientific">Setaria viridis</name>
    <name type="common">Green bristlegrass</name>
    <name type="synonym">Setaria italica subsp. viridis</name>
    <dbReference type="NCBI Taxonomy" id="4556"/>
    <lineage>
        <taxon>Eukaryota</taxon>
        <taxon>Viridiplantae</taxon>
        <taxon>Streptophyta</taxon>
        <taxon>Embryophyta</taxon>
        <taxon>Tracheophyta</taxon>
        <taxon>Spermatophyta</taxon>
        <taxon>Magnoliopsida</taxon>
        <taxon>Liliopsida</taxon>
        <taxon>Poales</taxon>
        <taxon>Poaceae</taxon>
        <taxon>PACMAD clade</taxon>
        <taxon>Panicoideae</taxon>
        <taxon>Panicodae</taxon>
        <taxon>Paniceae</taxon>
        <taxon>Cenchrinae</taxon>
        <taxon>Setaria</taxon>
    </lineage>
</organism>
<dbReference type="Gramene" id="TKW39062">
    <property type="protein sequence ID" value="TKW39062"/>
    <property type="gene ID" value="SEVIR_1G155233v2"/>
</dbReference>
<accession>A0A4U6W9N9</accession>